<dbReference type="SMART" id="SM00387">
    <property type="entry name" value="HATPase_c"/>
    <property type="match status" value="1"/>
</dbReference>
<dbReference type="EC" id="2.7.13.3" evidence="2"/>
<evidence type="ECO:0000256" key="8">
    <source>
        <dbReference type="ARBA" id="ARBA00023012"/>
    </source>
</evidence>
<dbReference type="Proteomes" id="UP001501496">
    <property type="component" value="Unassembled WGS sequence"/>
</dbReference>
<evidence type="ECO:0000259" key="10">
    <source>
        <dbReference type="PROSITE" id="PS50109"/>
    </source>
</evidence>
<feature type="transmembrane region" description="Helical" evidence="9">
    <location>
        <begin position="334"/>
        <end position="353"/>
    </location>
</feature>
<dbReference type="PANTHER" id="PTHR24421:SF10">
    <property type="entry name" value="NITRATE_NITRITE SENSOR PROTEIN NARQ"/>
    <property type="match status" value="1"/>
</dbReference>
<protein>
    <recommendedName>
        <fullName evidence="2">histidine kinase</fullName>
        <ecNumber evidence="2">2.7.13.3</ecNumber>
    </recommendedName>
</protein>
<comment type="catalytic activity">
    <reaction evidence="1">
        <text>ATP + protein L-histidine = ADP + protein N-phospho-L-histidine.</text>
        <dbReference type="EC" id="2.7.13.3"/>
    </reaction>
</comment>
<dbReference type="Pfam" id="PF07730">
    <property type="entry name" value="HisKA_3"/>
    <property type="match status" value="1"/>
</dbReference>
<feature type="domain" description="Histidine kinase" evidence="10">
    <location>
        <begin position="517"/>
        <end position="602"/>
    </location>
</feature>
<name>A0ABP8CA63_9FLAO</name>
<feature type="transmembrane region" description="Helical" evidence="9">
    <location>
        <begin position="181"/>
        <end position="201"/>
    </location>
</feature>
<dbReference type="InterPro" id="IPR011623">
    <property type="entry name" value="7TMR_DISM_rcpt_extracell_dom1"/>
</dbReference>
<dbReference type="PANTHER" id="PTHR24421">
    <property type="entry name" value="NITRATE/NITRITE SENSOR PROTEIN NARX-RELATED"/>
    <property type="match status" value="1"/>
</dbReference>
<keyword evidence="8" id="KW-0902">Two-component regulatory system</keyword>
<dbReference type="Pfam" id="PF07695">
    <property type="entry name" value="7TMR-DISM_7TM"/>
    <property type="match status" value="1"/>
</dbReference>
<evidence type="ECO:0000256" key="1">
    <source>
        <dbReference type="ARBA" id="ARBA00000085"/>
    </source>
</evidence>
<evidence type="ECO:0000256" key="3">
    <source>
        <dbReference type="ARBA" id="ARBA00022553"/>
    </source>
</evidence>
<organism evidence="11 12">
    <name type="scientific">Postechiella marina</name>
    <dbReference type="NCBI Taxonomy" id="943941"/>
    <lineage>
        <taxon>Bacteria</taxon>
        <taxon>Pseudomonadati</taxon>
        <taxon>Bacteroidota</taxon>
        <taxon>Flavobacteriia</taxon>
        <taxon>Flavobacteriales</taxon>
        <taxon>Flavobacteriaceae</taxon>
        <taxon>Postechiella</taxon>
    </lineage>
</organism>
<evidence type="ECO:0000313" key="12">
    <source>
        <dbReference type="Proteomes" id="UP001501496"/>
    </source>
</evidence>
<keyword evidence="9" id="KW-0812">Transmembrane</keyword>
<evidence type="ECO:0000256" key="2">
    <source>
        <dbReference type="ARBA" id="ARBA00012438"/>
    </source>
</evidence>
<keyword evidence="9" id="KW-1133">Transmembrane helix</keyword>
<dbReference type="Gene3D" id="3.30.565.10">
    <property type="entry name" value="Histidine kinase-like ATPase, C-terminal domain"/>
    <property type="match status" value="1"/>
</dbReference>
<gene>
    <name evidence="11" type="ORF">GCM10022291_20460</name>
</gene>
<keyword evidence="9" id="KW-0472">Membrane</keyword>
<dbReference type="InterPro" id="IPR003594">
    <property type="entry name" value="HATPase_dom"/>
</dbReference>
<feature type="transmembrane region" description="Helical" evidence="9">
    <location>
        <begin position="273"/>
        <end position="293"/>
    </location>
</feature>
<keyword evidence="12" id="KW-1185">Reference proteome</keyword>
<feature type="transmembrane region" description="Helical" evidence="9">
    <location>
        <begin position="299"/>
        <end position="322"/>
    </location>
</feature>
<evidence type="ECO:0000256" key="5">
    <source>
        <dbReference type="ARBA" id="ARBA00022741"/>
    </source>
</evidence>
<dbReference type="Gene3D" id="1.20.5.1930">
    <property type="match status" value="1"/>
</dbReference>
<feature type="transmembrane region" description="Helical" evidence="9">
    <location>
        <begin position="208"/>
        <end position="225"/>
    </location>
</feature>
<dbReference type="InterPro" id="IPR050482">
    <property type="entry name" value="Sensor_HK_TwoCompSys"/>
</dbReference>
<evidence type="ECO:0000256" key="6">
    <source>
        <dbReference type="ARBA" id="ARBA00022777"/>
    </source>
</evidence>
<evidence type="ECO:0000256" key="9">
    <source>
        <dbReference type="SAM" id="Phobius"/>
    </source>
</evidence>
<keyword evidence="4" id="KW-0808">Transferase</keyword>
<proteinExistence type="predicted"/>
<evidence type="ECO:0000313" key="11">
    <source>
        <dbReference type="EMBL" id="GAA4236342.1"/>
    </source>
</evidence>
<feature type="transmembrane region" description="Helical" evidence="9">
    <location>
        <begin position="365"/>
        <end position="389"/>
    </location>
</feature>
<dbReference type="InterPro" id="IPR011622">
    <property type="entry name" value="7TMR_DISM_rcpt_extracell_dom2"/>
</dbReference>
<dbReference type="PROSITE" id="PS50109">
    <property type="entry name" value="HIS_KIN"/>
    <property type="match status" value="1"/>
</dbReference>
<keyword evidence="7" id="KW-0067">ATP-binding</keyword>
<accession>A0ABP8CA63</accession>
<dbReference type="InterPro" id="IPR011712">
    <property type="entry name" value="Sig_transdc_His_kin_sub3_dim/P"/>
</dbReference>
<sequence length="602" mass="70138">MCLTFSYAQRATDINILEPNFKEATLTKQYIYSDAHVAKGIEAVLKNDTLFHYEEKKFLNSGVFTHYNWVKIKIKNKSEVTKFVFEVNQTYLDSLQFYVVKGAGKVHSYPKKGLHFKDPDDTNFLSNKYAYVYPITIAQNEALTVYMRAIVNDGAFRVTNKIWTEKHYETRKLDIKIRTSYLIFFGGFTVLVVLISIAMFIFSKKRIYLYYTFFVAVVFINLLGLRHFVSPLYIEKYLFFGNSFTEMFALLQVTFILLYLNKFLPIKVYYPKVYIVLKYTAIFTFVFFISGLFLRRFDWFYGFSFYFTKAILLVVTVFMYAIALKLAFKKELMAYYFLLAYFPLMSFVAYYILTAFKLTNGFNPLQWEIVIFVEIFVLTIAMSHKYYLLIQENRVYERKIYEQRLKISRDLHDNIGAQLTFIISSIDNLQYGFNIKNDKLTGKLNSISAFTKDTIYELRDTIWAMNKDGISLEDLQVRISNFIDKAHLASRSTQFSFNIDKLLASSLEFTSVQGMNMYRIIQEAVNNAIKYAGATHVNVDIKKENNSILFSIIDNGKGFNAQTIIRGNGLNNIKKRASDINASLKIESKIDKGTQITFSVKV</sequence>
<reference evidence="12" key="1">
    <citation type="journal article" date="2019" name="Int. J. Syst. Evol. Microbiol.">
        <title>The Global Catalogue of Microorganisms (GCM) 10K type strain sequencing project: providing services to taxonomists for standard genome sequencing and annotation.</title>
        <authorList>
            <consortium name="The Broad Institute Genomics Platform"/>
            <consortium name="The Broad Institute Genome Sequencing Center for Infectious Disease"/>
            <person name="Wu L."/>
            <person name="Ma J."/>
        </authorList>
    </citation>
    <scope>NUCLEOTIDE SEQUENCE [LARGE SCALE GENOMIC DNA]</scope>
    <source>
        <strain evidence="12">JCM 17630</strain>
    </source>
</reference>
<dbReference type="EMBL" id="BAABCA010000004">
    <property type="protein sequence ID" value="GAA4236342.1"/>
    <property type="molecule type" value="Genomic_DNA"/>
</dbReference>
<keyword evidence="5" id="KW-0547">Nucleotide-binding</keyword>
<dbReference type="InterPro" id="IPR036890">
    <property type="entry name" value="HATPase_C_sf"/>
</dbReference>
<evidence type="ECO:0000256" key="4">
    <source>
        <dbReference type="ARBA" id="ARBA00022679"/>
    </source>
</evidence>
<dbReference type="InterPro" id="IPR005467">
    <property type="entry name" value="His_kinase_dom"/>
</dbReference>
<dbReference type="Pfam" id="PF02518">
    <property type="entry name" value="HATPase_c"/>
    <property type="match status" value="1"/>
</dbReference>
<dbReference type="Pfam" id="PF07696">
    <property type="entry name" value="7TMR-DISMED2"/>
    <property type="match status" value="1"/>
</dbReference>
<dbReference type="CDD" id="cd16917">
    <property type="entry name" value="HATPase_UhpB-NarQ-NarX-like"/>
    <property type="match status" value="1"/>
</dbReference>
<dbReference type="SUPFAM" id="SSF55874">
    <property type="entry name" value="ATPase domain of HSP90 chaperone/DNA topoisomerase II/histidine kinase"/>
    <property type="match status" value="1"/>
</dbReference>
<dbReference type="Gene3D" id="2.60.40.2380">
    <property type="match status" value="1"/>
</dbReference>
<evidence type="ECO:0000256" key="7">
    <source>
        <dbReference type="ARBA" id="ARBA00022840"/>
    </source>
</evidence>
<keyword evidence="3" id="KW-0597">Phosphoprotein</keyword>
<feature type="transmembrane region" description="Helical" evidence="9">
    <location>
        <begin position="237"/>
        <end position="261"/>
    </location>
</feature>
<keyword evidence="6" id="KW-0418">Kinase</keyword>
<comment type="caution">
    <text evidence="11">The sequence shown here is derived from an EMBL/GenBank/DDBJ whole genome shotgun (WGS) entry which is preliminary data.</text>
</comment>